<gene>
    <name evidence="1" type="ORF">UFOPK1826_00850</name>
</gene>
<dbReference type="PANTHER" id="PTHR20883:SF49">
    <property type="entry name" value="PHYTANOYL-COA DIOXYGENASE"/>
    <property type="match status" value="1"/>
</dbReference>
<dbReference type="AlphaFoldDB" id="A0A6J6GR88"/>
<dbReference type="InterPro" id="IPR008775">
    <property type="entry name" value="Phytyl_CoA_dOase-like"/>
</dbReference>
<dbReference type="Gene3D" id="2.60.120.620">
    <property type="entry name" value="q2cbj1_9rhob like domain"/>
    <property type="match status" value="1"/>
</dbReference>
<reference evidence="1" key="1">
    <citation type="submission" date="2020-05" db="EMBL/GenBank/DDBJ databases">
        <authorList>
            <person name="Chiriac C."/>
            <person name="Salcher M."/>
            <person name="Ghai R."/>
            <person name="Kavagutti S V."/>
        </authorList>
    </citation>
    <scope>NUCLEOTIDE SEQUENCE</scope>
</reference>
<dbReference type="Pfam" id="PF05721">
    <property type="entry name" value="PhyH"/>
    <property type="match status" value="1"/>
</dbReference>
<name>A0A6J6GR88_9ZZZZ</name>
<dbReference type="SUPFAM" id="SSF51197">
    <property type="entry name" value="Clavaminate synthase-like"/>
    <property type="match status" value="1"/>
</dbReference>
<accession>A0A6J6GR88</accession>
<evidence type="ECO:0000313" key="1">
    <source>
        <dbReference type="EMBL" id="CAB4603646.1"/>
    </source>
</evidence>
<dbReference type="PANTHER" id="PTHR20883">
    <property type="entry name" value="PHYTANOYL-COA DIOXYGENASE DOMAIN CONTAINING 1"/>
    <property type="match status" value="1"/>
</dbReference>
<proteinExistence type="predicted"/>
<protein>
    <submittedName>
        <fullName evidence="1">Unannotated protein</fullName>
    </submittedName>
</protein>
<organism evidence="1">
    <name type="scientific">freshwater metagenome</name>
    <dbReference type="NCBI Taxonomy" id="449393"/>
    <lineage>
        <taxon>unclassified sequences</taxon>
        <taxon>metagenomes</taxon>
        <taxon>ecological metagenomes</taxon>
    </lineage>
</organism>
<dbReference type="EMBL" id="CAEZUN010000097">
    <property type="protein sequence ID" value="CAB4603646.1"/>
    <property type="molecule type" value="Genomic_DNA"/>
</dbReference>
<sequence length="269" mass="30619">MKNNLVAESDVEKYRRDGAVVLRSVLDDQALGELANAVEQNMQSPGPWANEYAANSKQGRFFDDYVNWPRFDAYKKHALTGALAQIALELMQTTSGRFFHEHVLVKEAGNNQVTPWHNDDPYYGVNSNNNVSLWVPLDPIPEKIALRTIKSRRDFDKNFIPRRFVDQTAYVNDARGYEQFPEPQLLDESTDIESFAAMPGDIVAFHFRTLHSAPATTGHEGRRRVISFRYVDADAVWATRPWKTSPPLEPNSLRPGDLLTDARFPLISR</sequence>